<evidence type="ECO:0000256" key="3">
    <source>
        <dbReference type="ARBA" id="ARBA00035365"/>
    </source>
</evidence>
<comment type="similarity">
    <text evidence="1">Belongs to the bacterial ribosomal protein bS6 family.</text>
</comment>
<dbReference type="Gene3D" id="3.30.70.60">
    <property type="match status" value="1"/>
</dbReference>
<evidence type="ECO:0000313" key="4">
    <source>
        <dbReference type="EMBL" id="SSX19392.1"/>
    </source>
</evidence>
<dbReference type="PANTHER" id="PTHR21011:SF1">
    <property type="entry name" value="SMALL RIBOSOMAL SUBUNIT PROTEIN BS6M"/>
    <property type="match status" value="1"/>
</dbReference>
<dbReference type="CDD" id="cd15465">
    <property type="entry name" value="bS6_mito"/>
    <property type="match status" value="1"/>
</dbReference>
<sequence length="154" mass="18396">MPTYELMLVLRQMAKPELVSTLKRTSQAIFERGGFIRKLENLGTRQLPFKMSKNGVCHHHGSYYFFEFDAPPTSISDLQEEYNRDVDIVRRHWLRKEEPEKVECTLHEELLPPAYRKDVAEMIETAKNSKKYRHEQQRTVWKSNTGLDYYPFQR</sequence>
<dbReference type="FunFam" id="3.30.70.60:FF:000014">
    <property type="entry name" value="28S ribosomal protein S6, mitochondrial"/>
    <property type="match status" value="1"/>
</dbReference>
<reference evidence="4" key="1">
    <citation type="submission" date="2018-07" db="EMBL/GenBank/DDBJ databases">
        <authorList>
            <person name="Quirk P.G."/>
            <person name="Krulwich T.A."/>
        </authorList>
    </citation>
    <scope>NUCLEOTIDE SEQUENCE</scope>
</reference>
<proteinExistence type="inferred from homology"/>
<organism evidence="4">
    <name type="scientific">Culicoides sonorensis</name>
    <name type="common">Biting midge</name>
    <dbReference type="NCBI Taxonomy" id="179676"/>
    <lineage>
        <taxon>Eukaryota</taxon>
        <taxon>Metazoa</taxon>
        <taxon>Ecdysozoa</taxon>
        <taxon>Arthropoda</taxon>
        <taxon>Hexapoda</taxon>
        <taxon>Insecta</taxon>
        <taxon>Pterygota</taxon>
        <taxon>Neoptera</taxon>
        <taxon>Endopterygota</taxon>
        <taxon>Diptera</taxon>
        <taxon>Nematocera</taxon>
        <taxon>Chironomoidea</taxon>
        <taxon>Ceratopogonidae</taxon>
        <taxon>Ceratopogoninae</taxon>
        <taxon>Culicoides</taxon>
        <taxon>Monoculicoides</taxon>
    </lineage>
</organism>
<dbReference type="GO" id="GO:0003735">
    <property type="term" value="F:structural constituent of ribosome"/>
    <property type="evidence" value="ECO:0007669"/>
    <property type="project" value="InterPro"/>
</dbReference>
<dbReference type="Pfam" id="PF01250">
    <property type="entry name" value="Ribosomal_S6"/>
    <property type="match status" value="1"/>
</dbReference>
<protein>
    <recommendedName>
        <fullName evidence="2">Small ribosomal subunit protein bS6m</fullName>
    </recommendedName>
    <alternativeName>
        <fullName evidence="3">28S ribosomal protein S6, mitochondrial</fullName>
    </alternativeName>
</protein>
<dbReference type="PANTHER" id="PTHR21011">
    <property type="entry name" value="MITOCHONDRIAL 28S RIBOSOMAL PROTEIN S6"/>
    <property type="match status" value="1"/>
</dbReference>
<dbReference type="VEuPathDB" id="VectorBase:CSON013833"/>
<dbReference type="NCBIfam" id="TIGR00166">
    <property type="entry name" value="S6"/>
    <property type="match status" value="1"/>
</dbReference>
<dbReference type="GO" id="GO:0006412">
    <property type="term" value="P:translation"/>
    <property type="evidence" value="ECO:0007669"/>
    <property type="project" value="InterPro"/>
</dbReference>
<dbReference type="AlphaFoldDB" id="A0A336LMT1"/>
<name>A0A336LMT1_CULSO</name>
<dbReference type="InterPro" id="IPR014717">
    <property type="entry name" value="Transl_elong_EF1B/ribsomal_bS6"/>
</dbReference>
<gene>
    <name evidence="4" type="primary">CSON013833</name>
</gene>
<dbReference type="GO" id="GO:0070181">
    <property type="term" value="F:small ribosomal subunit rRNA binding"/>
    <property type="evidence" value="ECO:0007669"/>
    <property type="project" value="TreeGrafter"/>
</dbReference>
<dbReference type="EMBL" id="UFQT01000071">
    <property type="protein sequence ID" value="SSX19392.1"/>
    <property type="molecule type" value="Genomic_DNA"/>
</dbReference>
<accession>A0A336LMT1</accession>
<dbReference type="InterPro" id="IPR035980">
    <property type="entry name" value="Ribosomal_bS6_sf"/>
</dbReference>
<evidence type="ECO:0000256" key="2">
    <source>
        <dbReference type="ARBA" id="ARBA00035170"/>
    </source>
</evidence>
<dbReference type="InterPro" id="IPR000529">
    <property type="entry name" value="Ribosomal_bS6"/>
</dbReference>
<dbReference type="SUPFAM" id="SSF54995">
    <property type="entry name" value="Ribosomal protein S6"/>
    <property type="match status" value="1"/>
</dbReference>
<dbReference type="OMA" id="ATHFTIT"/>
<evidence type="ECO:0000256" key="1">
    <source>
        <dbReference type="ARBA" id="ARBA00009512"/>
    </source>
</evidence>
<dbReference type="GO" id="GO:0005763">
    <property type="term" value="C:mitochondrial small ribosomal subunit"/>
    <property type="evidence" value="ECO:0007669"/>
    <property type="project" value="TreeGrafter"/>
</dbReference>